<proteinExistence type="predicted"/>
<accession>A0A518GBB9</accession>
<dbReference type="KEGG" id="ahel:Q31a_42880"/>
<dbReference type="Proteomes" id="UP000318017">
    <property type="component" value="Chromosome"/>
</dbReference>
<reference evidence="1 2" key="1">
    <citation type="submission" date="2019-02" db="EMBL/GenBank/DDBJ databases">
        <title>Deep-cultivation of Planctomycetes and their phenomic and genomic characterization uncovers novel biology.</title>
        <authorList>
            <person name="Wiegand S."/>
            <person name="Jogler M."/>
            <person name="Boedeker C."/>
            <person name="Pinto D."/>
            <person name="Vollmers J."/>
            <person name="Rivas-Marin E."/>
            <person name="Kohn T."/>
            <person name="Peeters S.H."/>
            <person name="Heuer A."/>
            <person name="Rast P."/>
            <person name="Oberbeckmann S."/>
            <person name="Bunk B."/>
            <person name="Jeske O."/>
            <person name="Meyerdierks A."/>
            <person name="Storesund J.E."/>
            <person name="Kallscheuer N."/>
            <person name="Luecker S."/>
            <person name="Lage O.M."/>
            <person name="Pohl T."/>
            <person name="Merkel B.J."/>
            <person name="Hornburger P."/>
            <person name="Mueller R.-W."/>
            <person name="Bruemmer F."/>
            <person name="Labrenz M."/>
            <person name="Spormann A.M."/>
            <person name="Op den Camp H."/>
            <person name="Overmann J."/>
            <person name="Amann R."/>
            <person name="Jetten M.S.M."/>
            <person name="Mascher T."/>
            <person name="Medema M.H."/>
            <person name="Devos D.P."/>
            <person name="Kaster A.-K."/>
            <person name="Ovreas L."/>
            <person name="Rohde M."/>
            <person name="Galperin M.Y."/>
            <person name="Jogler C."/>
        </authorList>
    </citation>
    <scope>NUCLEOTIDE SEQUENCE [LARGE SCALE GENOMIC DNA]</scope>
    <source>
        <strain evidence="1 2">Q31a</strain>
    </source>
</reference>
<gene>
    <name evidence="1" type="ORF">Q31a_42880</name>
</gene>
<dbReference type="EMBL" id="CP036298">
    <property type="protein sequence ID" value="QDV25921.1"/>
    <property type="molecule type" value="Genomic_DNA"/>
</dbReference>
<name>A0A518GBB9_9BACT</name>
<evidence type="ECO:0000313" key="1">
    <source>
        <dbReference type="EMBL" id="QDV25921.1"/>
    </source>
</evidence>
<keyword evidence="2" id="KW-1185">Reference proteome</keyword>
<dbReference type="AlphaFoldDB" id="A0A518GBB9"/>
<sequence length="85" mass="9328">MQLIPYSRSKRLVVSGRPTWGAGCVNGARPVLGGGDAQSIKSKLYVKLERESSLYSPQVAGLVFSYIKINFGDWVMAAVTRLKRP</sequence>
<evidence type="ECO:0000313" key="2">
    <source>
        <dbReference type="Proteomes" id="UP000318017"/>
    </source>
</evidence>
<protein>
    <submittedName>
        <fullName evidence="1">Uncharacterized protein</fullName>
    </submittedName>
</protein>
<organism evidence="1 2">
    <name type="scientific">Aureliella helgolandensis</name>
    <dbReference type="NCBI Taxonomy" id="2527968"/>
    <lineage>
        <taxon>Bacteria</taxon>
        <taxon>Pseudomonadati</taxon>
        <taxon>Planctomycetota</taxon>
        <taxon>Planctomycetia</taxon>
        <taxon>Pirellulales</taxon>
        <taxon>Pirellulaceae</taxon>
        <taxon>Aureliella</taxon>
    </lineage>
</organism>